<protein>
    <submittedName>
        <fullName evidence="2">Uncharacterized protein</fullName>
    </submittedName>
</protein>
<comment type="caution">
    <text evidence="2">The sequence shown here is derived from an EMBL/GenBank/DDBJ whole genome shotgun (WGS) entry which is preliminary data.</text>
</comment>
<keyword evidence="3" id="KW-1185">Reference proteome</keyword>
<proteinExistence type="predicted"/>
<reference evidence="2" key="1">
    <citation type="journal article" date="2019" name="PLoS Negl. Trop. Dis.">
        <title>Revisiting the worldwide diversity of Leptospira species in the environment.</title>
        <authorList>
            <person name="Vincent A.T."/>
            <person name="Schiettekatte O."/>
            <person name="Bourhy P."/>
            <person name="Veyrier F.J."/>
            <person name="Picardeau M."/>
        </authorList>
    </citation>
    <scope>NUCLEOTIDE SEQUENCE [LARGE SCALE GENOMIC DNA]</scope>
    <source>
        <strain evidence="2">201702455</strain>
    </source>
</reference>
<name>A0A4R9K9P5_9LEPT</name>
<keyword evidence="1" id="KW-0472">Membrane</keyword>
<gene>
    <name evidence="2" type="ORF">EHQ64_05295</name>
</gene>
<dbReference type="EMBL" id="RQGF01000012">
    <property type="protein sequence ID" value="TGL63374.1"/>
    <property type="molecule type" value="Genomic_DNA"/>
</dbReference>
<feature type="transmembrane region" description="Helical" evidence="1">
    <location>
        <begin position="77"/>
        <end position="97"/>
    </location>
</feature>
<dbReference type="RefSeq" id="WP_135648458.1">
    <property type="nucleotide sequence ID" value="NZ_RQGF01000012.1"/>
</dbReference>
<accession>A0A4R9K9P5</accession>
<feature type="transmembrane region" description="Helical" evidence="1">
    <location>
        <begin position="49"/>
        <end position="70"/>
    </location>
</feature>
<evidence type="ECO:0000313" key="3">
    <source>
        <dbReference type="Proteomes" id="UP000297762"/>
    </source>
</evidence>
<dbReference type="AlphaFoldDB" id="A0A4R9K9P5"/>
<evidence type="ECO:0000313" key="2">
    <source>
        <dbReference type="EMBL" id="TGL63374.1"/>
    </source>
</evidence>
<dbReference type="OrthoDB" id="346064at2"/>
<keyword evidence="1" id="KW-1133">Transmembrane helix</keyword>
<dbReference type="Proteomes" id="UP000297762">
    <property type="component" value="Unassembled WGS sequence"/>
</dbReference>
<keyword evidence="1" id="KW-0812">Transmembrane</keyword>
<dbReference type="NCBIfam" id="NF047665">
    <property type="entry name" value="LIC10362_fam"/>
    <property type="match status" value="1"/>
</dbReference>
<sequence>MLYSVVLTVICLTTLSLGIRKLGKFPKSLDDIRLDIEASFSLPLVGNSWIWFLFLLSFFLLPFFWGLTFYLKSDANVLVIIFGLFWIYFWSRTLILFR</sequence>
<organism evidence="2 3">
    <name type="scientific">Leptospira sarikeiensis</name>
    <dbReference type="NCBI Taxonomy" id="2484943"/>
    <lineage>
        <taxon>Bacteria</taxon>
        <taxon>Pseudomonadati</taxon>
        <taxon>Spirochaetota</taxon>
        <taxon>Spirochaetia</taxon>
        <taxon>Leptospirales</taxon>
        <taxon>Leptospiraceae</taxon>
        <taxon>Leptospira</taxon>
    </lineage>
</organism>
<evidence type="ECO:0000256" key="1">
    <source>
        <dbReference type="SAM" id="Phobius"/>
    </source>
</evidence>